<dbReference type="PANTHER" id="PTHR42795:SF1">
    <property type="entry name" value="ALANINE DEHYDROGENASE"/>
    <property type="match status" value="1"/>
</dbReference>
<accession>A0A9X2PP68</accession>
<comment type="caution">
    <text evidence="3">The sequence shown here is derived from an EMBL/GenBank/DDBJ whole genome shotgun (WGS) entry which is preliminary data.</text>
</comment>
<feature type="region of interest" description="Disordered" evidence="1">
    <location>
        <begin position="38"/>
        <end position="60"/>
    </location>
</feature>
<dbReference type="PANTHER" id="PTHR42795">
    <property type="entry name" value="ALANINE DEHYDROGENASE"/>
    <property type="match status" value="1"/>
</dbReference>
<reference evidence="3" key="1">
    <citation type="submission" date="2022-08" db="EMBL/GenBank/DDBJ databases">
        <authorList>
            <person name="Li F."/>
        </authorList>
    </citation>
    <scope>NUCLEOTIDE SEQUENCE</scope>
    <source>
        <strain evidence="3">MQZ15Z-1</strain>
    </source>
</reference>
<sequence length="60" mass="5783">MRIAVVKESSGSEPRVAASPDTVKRYVGLGADVVVSSGAGSASGVGDGEYEGAGASVVAD</sequence>
<feature type="non-terminal residue" evidence="3">
    <location>
        <position position="60"/>
    </location>
</feature>
<evidence type="ECO:0000259" key="2">
    <source>
        <dbReference type="Pfam" id="PF05222"/>
    </source>
</evidence>
<proteinExistence type="predicted"/>
<dbReference type="Proteomes" id="UP001151088">
    <property type="component" value="Unassembled WGS sequence"/>
</dbReference>
<dbReference type="Gene3D" id="3.40.50.720">
    <property type="entry name" value="NAD(P)-binding Rossmann-like Domain"/>
    <property type="match status" value="1"/>
</dbReference>
<organism evidence="3 4">
    <name type="scientific">Ancylobacter mangrovi</name>
    <dbReference type="NCBI Taxonomy" id="2972472"/>
    <lineage>
        <taxon>Bacteria</taxon>
        <taxon>Pseudomonadati</taxon>
        <taxon>Pseudomonadota</taxon>
        <taxon>Alphaproteobacteria</taxon>
        <taxon>Hyphomicrobiales</taxon>
        <taxon>Xanthobacteraceae</taxon>
        <taxon>Ancylobacter</taxon>
    </lineage>
</organism>
<dbReference type="AlphaFoldDB" id="A0A9X2PP68"/>
<dbReference type="Pfam" id="PF05222">
    <property type="entry name" value="AlaDh_PNT_N"/>
    <property type="match status" value="1"/>
</dbReference>
<dbReference type="InterPro" id="IPR007886">
    <property type="entry name" value="AlaDH/PNT_N"/>
</dbReference>
<dbReference type="EMBL" id="JANTHZ010000012">
    <property type="protein sequence ID" value="MCS0497308.1"/>
    <property type="molecule type" value="Genomic_DNA"/>
</dbReference>
<gene>
    <name evidence="3" type="ORF">NVS89_19655</name>
</gene>
<protein>
    <submittedName>
        <fullName evidence="3">NAD(P)(+) transhydrogenase (Re/Si-specific) subunit alpha</fullName>
    </submittedName>
</protein>
<dbReference type="GO" id="GO:0000286">
    <property type="term" value="F:alanine dehydrogenase activity"/>
    <property type="evidence" value="ECO:0007669"/>
    <property type="project" value="TreeGrafter"/>
</dbReference>
<keyword evidence="4" id="KW-1185">Reference proteome</keyword>
<dbReference type="GO" id="GO:0005886">
    <property type="term" value="C:plasma membrane"/>
    <property type="evidence" value="ECO:0007669"/>
    <property type="project" value="TreeGrafter"/>
</dbReference>
<dbReference type="GO" id="GO:0006524">
    <property type="term" value="P:alanine catabolic process"/>
    <property type="evidence" value="ECO:0007669"/>
    <property type="project" value="TreeGrafter"/>
</dbReference>
<evidence type="ECO:0000313" key="3">
    <source>
        <dbReference type="EMBL" id="MCS0497308.1"/>
    </source>
</evidence>
<evidence type="ECO:0000313" key="4">
    <source>
        <dbReference type="Proteomes" id="UP001151088"/>
    </source>
</evidence>
<dbReference type="SUPFAM" id="SSF52283">
    <property type="entry name" value="Formate/glycerate dehydrogenase catalytic domain-like"/>
    <property type="match status" value="1"/>
</dbReference>
<name>A0A9X2PP68_9HYPH</name>
<feature type="domain" description="Alanine dehydrogenase/pyridine nucleotide transhydrogenase N-terminal" evidence="2">
    <location>
        <begin position="5"/>
        <end position="59"/>
    </location>
</feature>
<evidence type="ECO:0000256" key="1">
    <source>
        <dbReference type="SAM" id="MobiDB-lite"/>
    </source>
</evidence>